<feature type="domain" description="Fatty acid hydroxylase" evidence="8">
    <location>
        <begin position="115"/>
        <end position="249"/>
    </location>
</feature>
<keyword evidence="2 7" id="KW-0812">Transmembrane</keyword>
<dbReference type="GO" id="GO:0006643">
    <property type="term" value="P:membrane lipid metabolic process"/>
    <property type="evidence" value="ECO:0007669"/>
    <property type="project" value="TreeGrafter"/>
</dbReference>
<feature type="transmembrane region" description="Helical" evidence="7">
    <location>
        <begin position="36"/>
        <end position="52"/>
    </location>
</feature>
<dbReference type="GO" id="GO:0012505">
    <property type="term" value="C:endomembrane system"/>
    <property type="evidence" value="ECO:0007669"/>
    <property type="project" value="UniProtKB-SubCell"/>
</dbReference>
<dbReference type="GO" id="GO:0016020">
    <property type="term" value="C:membrane"/>
    <property type="evidence" value="ECO:0007669"/>
    <property type="project" value="GOC"/>
</dbReference>
<evidence type="ECO:0000259" key="8">
    <source>
        <dbReference type="Pfam" id="PF04116"/>
    </source>
</evidence>
<dbReference type="Pfam" id="PF04116">
    <property type="entry name" value="FA_hydroxylase"/>
    <property type="match status" value="1"/>
</dbReference>
<comment type="subcellular location">
    <subcellularLocation>
        <location evidence="1">Endomembrane system</location>
        <topology evidence="1">Multi-pass membrane protein</topology>
    </subcellularLocation>
</comment>
<evidence type="ECO:0000256" key="2">
    <source>
        <dbReference type="ARBA" id="ARBA00022692"/>
    </source>
</evidence>
<feature type="transmembrane region" description="Helical" evidence="7">
    <location>
        <begin position="73"/>
        <end position="94"/>
    </location>
</feature>
<evidence type="ECO:0000313" key="10">
    <source>
        <dbReference type="Proteomes" id="UP000249396"/>
    </source>
</evidence>
<dbReference type="InterPro" id="IPR006694">
    <property type="entry name" value="Fatty_acid_hydroxylase"/>
</dbReference>
<evidence type="ECO:0000256" key="5">
    <source>
        <dbReference type="ARBA" id="ARBA00023098"/>
    </source>
</evidence>
<sequence length="295" mass="33100">MEDRAMLNLDADIFLVADHLGQLAMRPSATSGTGDLLALVFLAFLGLCLVLERRSPFLRPSLKLLKNSYFTNFCTFLFNDVNLSLLSIPSLYFIAQQFSGKGLLSSLEDGPAKYLLSFLLLDLALYAWHYATHHVDALWAVHKVHHSDKAFNVSTGLRFHLGELILEALVRVAFIGVVGVDAEAVLVNQAVISLFVLFHHTNVSFSGERLLSMVFIVPRLHRLHHSVLREEHDSNYGAVFSIWDRLFATLKQQEPKAIGLQGVDEQGLLDLVKYGFTTRIQFKRNPQLAAARKRA</sequence>
<name>A0A2W4SJ68_9GAMM</name>
<evidence type="ECO:0000256" key="7">
    <source>
        <dbReference type="SAM" id="Phobius"/>
    </source>
</evidence>
<dbReference type="InterPro" id="IPR051689">
    <property type="entry name" value="Sterol_desaturase/TMEM195"/>
</dbReference>
<keyword evidence="5" id="KW-0443">Lipid metabolism</keyword>
<comment type="caution">
    <text evidence="9">The sequence shown here is derived from an EMBL/GenBank/DDBJ whole genome shotgun (WGS) entry which is preliminary data.</text>
</comment>
<evidence type="ECO:0000313" key="9">
    <source>
        <dbReference type="EMBL" id="PZN72904.1"/>
    </source>
</evidence>
<proteinExistence type="predicted"/>
<dbReference type="EMBL" id="QJPH01000472">
    <property type="protein sequence ID" value="PZN72904.1"/>
    <property type="molecule type" value="Genomic_DNA"/>
</dbReference>
<dbReference type="GO" id="GO:0005506">
    <property type="term" value="F:iron ion binding"/>
    <property type="evidence" value="ECO:0007669"/>
    <property type="project" value="InterPro"/>
</dbReference>
<evidence type="ECO:0000256" key="6">
    <source>
        <dbReference type="ARBA" id="ARBA00023136"/>
    </source>
</evidence>
<dbReference type="PANTHER" id="PTHR21624:SF1">
    <property type="entry name" value="ALKYLGLYCEROL MONOOXYGENASE"/>
    <property type="match status" value="1"/>
</dbReference>
<reference evidence="9 10" key="1">
    <citation type="journal article" date="2018" name="Aquat. Microb. Ecol.">
        <title>Gammaproteobacterial methanotrophs dominate.</title>
        <authorList>
            <person name="Rissanen A.J."/>
            <person name="Saarenheimo J."/>
            <person name="Tiirola M."/>
            <person name="Peura S."/>
            <person name="Aalto S.L."/>
            <person name="Karvinen A."/>
            <person name="Nykanen H."/>
        </authorList>
    </citation>
    <scope>NUCLEOTIDE SEQUENCE [LARGE SCALE GENOMIC DNA]</scope>
    <source>
        <strain evidence="9">AMbin10</strain>
    </source>
</reference>
<dbReference type="Proteomes" id="UP000249396">
    <property type="component" value="Unassembled WGS sequence"/>
</dbReference>
<protein>
    <submittedName>
        <fullName evidence="9">Fatty acid hydroxylase</fullName>
    </submittedName>
</protein>
<organism evidence="9 10">
    <name type="scientific">Candidatus Methylumidiphilus alinenensis</name>
    <dbReference type="NCBI Taxonomy" id="2202197"/>
    <lineage>
        <taxon>Bacteria</taxon>
        <taxon>Pseudomonadati</taxon>
        <taxon>Pseudomonadota</taxon>
        <taxon>Gammaproteobacteria</taxon>
        <taxon>Methylococcales</taxon>
        <taxon>Candidatus Methylumidiphilus</taxon>
    </lineage>
</organism>
<keyword evidence="4" id="KW-0560">Oxidoreductase</keyword>
<evidence type="ECO:0000256" key="4">
    <source>
        <dbReference type="ARBA" id="ARBA00023002"/>
    </source>
</evidence>
<dbReference type="PANTHER" id="PTHR21624">
    <property type="entry name" value="STEROL DESATURASE-RELATED PROTEIN"/>
    <property type="match status" value="1"/>
</dbReference>
<dbReference type="GO" id="GO:0008610">
    <property type="term" value="P:lipid biosynthetic process"/>
    <property type="evidence" value="ECO:0007669"/>
    <property type="project" value="InterPro"/>
</dbReference>
<dbReference type="GO" id="GO:0050479">
    <property type="term" value="F:glyceryl-ether monooxygenase activity"/>
    <property type="evidence" value="ECO:0007669"/>
    <property type="project" value="TreeGrafter"/>
</dbReference>
<accession>A0A2W4SJ68</accession>
<keyword evidence="6 7" id="KW-0472">Membrane</keyword>
<gene>
    <name evidence="9" type="ORF">DM484_23715</name>
</gene>
<dbReference type="AlphaFoldDB" id="A0A2W4SJ68"/>
<keyword evidence="3 7" id="KW-1133">Transmembrane helix</keyword>
<evidence type="ECO:0000256" key="3">
    <source>
        <dbReference type="ARBA" id="ARBA00022989"/>
    </source>
</evidence>
<evidence type="ECO:0000256" key="1">
    <source>
        <dbReference type="ARBA" id="ARBA00004127"/>
    </source>
</evidence>